<dbReference type="SUPFAM" id="SSF49899">
    <property type="entry name" value="Concanavalin A-like lectins/glucanases"/>
    <property type="match status" value="1"/>
</dbReference>
<evidence type="ECO:0008006" key="3">
    <source>
        <dbReference type="Google" id="ProtNLM"/>
    </source>
</evidence>
<keyword evidence="1" id="KW-1133">Transmembrane helix</keyword>
<dbReference type="AlphaFoldDB" id="A0A6C0K5V0"/>
<keyword evidence="1" id="KW-0472">Membrane</keyword>
<name>A0A6C0K5V0_9ZZZZ</name>
<dbReference type="Pfam" id="PF13385">
    <property type="entry name" value="Laminin_G_3"/>
    <property type="match status" value="1"/>
</dbReference>
<protein>
    <recommendedName>
        <fullName evidence="3">Lectin/glucanase superfamily protein</fullName>
    </recommendedName>
</protein>
<evidence type="ECO:0000256" key="1">
    <source>
        <dbReference type="SAM" id="Phobius"/>
    </source>
</evidence>
<reference evidence="2" key="1">
    <citation type="journal article" date="2020" name="Nature">
        <title>Giant virus diversity and host interactions through global metagenomics.</title>
        <authorList>
            <person name="Schulz F."/>
            <person name="Roux S."/>
            <person name="Paez-Espino D."/>
            <person name="Jungbluth S."/>
            <person name="Walsh D.A."/>
            <person name="Denef V.J."/>
            <person name="McMahon K.D."/>
            <person name="Konstantinidis K.T."/>
            <person name="Eloe-Fadrosh E.A."/>
            <person name="Kyrpides N.C."/>
            <person name="Woyke T."/>
        </authorList>
    </citation>
    <scope>NUCLEOTIDE SEQUENCE</scope>
    <source>
        <strain evidence="2">GVMAG-S-1101176-114</strain>
    </source>
</reference>
<keyword evidence="1" id="KW-0812">Transmembrane</keyword>
<dbReference type="InterPro" id="IPR013320">
    <property type="entry name" value="ConA-like_dom_sf"/>
</dbReference>
<feature type="transmembrane region" description="Helical" evidence="1">
    <location>
        <begin position="12"/>
        <end position="36"/>
    </location>
</feature>
<sequence length="237" mass="26403">MALDVRTILLSLMTLIVLGIVVLVIYQLVYGSGYLLPSGMSPVKTRVVLIDALHGGKDYLKIDTVLPRSQNENEGIEFTYAAWILVNDYDDGQKPTIFVKGNADVQSPSVTLRGGRNEIHIKQDTFDTPGHIVIRNLPAGKMIHLAISVNQTSMDVYVNGTLYQHLTLTGLPLQNDESVYVADNGGWKGLIGSFVYYNYSLTPQEVRSLANTKPVRDPNDIPPYAPYLDTSWWLDKY</sequence>
<proteinExistence type="predicted"/>
<dbReference type="EMBL" id="MN740813">
    <property type="protein sequence ID" value="QHU13079.1"/>
    <property type="molecule type" value="Genomic_DNA"/>
</dbReference>
<organism evidence="2">
    <name type="scientific">viral metagenome</name>
    <dbReference type="NCBI Taxonomy" id="1070528"/>
    <lineage>
        <taxon>unclassified sequences</taxon>
        <taxon>metagenomes</taxon>
        <taxon>organismal metagenomes</taxon>
    </lineage>
</organism>
<evidence type="ECO:0000313" key="2">
    <source>
        <dbReference type="EMBL" id="QHU13079.1"/>
    </source>
</evidence>
<dbReference type="Gene3D" id="2.60.120.200">
    <property type="match status" value="1"/>
</dbReference>
<accession>A0A6C0K5V0</accession>